<keyword evidence="6" id="KW-0812">Transmembrane</keyword>
<dbReference type="GeneTree" id="ENSGT00940000162140"/>
<feature type="signal peptide" evidence="7">
    <location>
        <begin position="1"/>
        <end position="23"/>
    </location>
</feature>
<organism evidence="9 10">
    <name type="scientific">Felis catus</name>
    <name type="common">Cat</name>
    <name type="synonym">Felis silvestris catus</name>
    <dbReference type="NCBI Taxonomy" id="9685"/>
    <lineage>
        <taxon>Eukaryota</taxon>
        <taxon>Metazoa</taxon>
        <taxon>Chordata</taxon>
        <taxon>Craniata</taxon>
        <taxon>Vertebrata</taxon>
        <taxon>Euteleostomi</taxon>
        <taxon>Mammalia</taxon>
        <taxon>Eutheria</taxon>
        <taxon>Laurasiatheria</taxon>
        <taxon>Carnivora</taxon>
        <taxon>Feliformia</taxon>
        <taxon>Felidae</taxon>
        <taxon>Felinae</taxon>
        <taxon>Felis</taxon>
    </lineage>
</organism>
<dbReference type="PROSITE" id="PS50041">
    <property type="entry name" value="C_TYPE_LECTIN_2"/>
    <property type="match status" value="1"/>
</dbReference>
<evidence type="ECO:0000256" key="4">
    <source>
        <dbReference type="ARBA" id="ARBA00023180"/>
    </source>
</evidence>
<dbReference type="Pfam" id="PF00059">
    <property type="entry name" value="Lectin_C"/>
    <property type="match status" value="1"/>
</dbReference>
<evidence type="ECO:0000313" key="10">
    <source>
        <dbReference type="Proteomes" id="UP000823872"/>
    </source>
</evidence>
<dbReference type="Ensembl" id="ENSFCTT00005043306.1">
    <property type="protein sequence ID" value="ENSFCTP00005030801.1"/>
    <property type="gene ID" value="ENSFCTG00005015202.1"/>
</dbReference>
<feature type="domain" description="C-type lectin" evidence="8">
    <location>
        <begin position="206"/>
        <end position="314"/>
    </location>
</feature>
<dbReference type="InterPro" id="IPR016187">
    <property type="entry name" value="CTDL_fold"/>
</dbReference>
<keyword evidence="7" id="KW-0732">Signal</keyword>
<name>A0ABI7Y8F0_FELCA</name>
<dbReference type="InterPro" id="IPR001304">
    <property type="entry name" value="C-type_lectin-like"/>
</dbReference>
<evidence type="ECO:0000259" key="8">
    <source>
        <dbReference type="PROSITE" id="PS50041"/>
    </source>
</evidence>
<proteinExistence type="predicted"/>
<reference evidence="9" key="3">
    <citation type="submission" date="2025-09" db="UniProtKB">
        <authorList>
            <consortium name="Ensembl"/>
        </authorList>
    </citation>
    <scope>IDENTIFICATION</scope>
    <source>
        <strain evidence="9">breed Abyssinian</strain>
    </source>
</reference>
<evidence type="ECO:0000256" key="7">
    <source>
        <dbReference type="SAM" id="SignalP"/>
    </source>
</evidence>
<keyword evidence="6" id="KW-0472">Membrane</keyword>
<dbReference type="Proteomes" id="UP000823872">
    <property type="component" value="Chromosome B4"/>
</dbReference>
<reference evidence="9 10" key="1">
    <citation type="submission" date="2021-02" db="EMBL/GenBank/DDBJ databases">
        <title>Safari Cat Assemblies.</title>
        <authorList>
            <person name="Bredemeyer K.R."/>
            <person name="Murphy W.J."/>
        </authorList>
    </citation>
    <scope>NUCLEOTIDE SEQUENCE [LARGE SCALE GENOMIC DNA]</scope>
</reference>
<dbReference type="SMART" id="SM00034">
    <property type="entry name" value="CLECT"/>
    <property type="match status" value="1"/>
</dbReference>
<dbReference type="PANTHER" id="PTHR46490:SF2">
    <property type="entry name" value="C-TYPE LECTIN DOMAIN FAMILY 1 MEMBER B"/>
    <property type="match status" value="1"/>
</dbReference>
<evidence type="ECO:0000256" key="2">
    <source>
        <dbReference type="ARBA" id="ARBA00022734"/>
    </source>
</evidence>
<feature type="chain" id="PRO_5045901893" description="C-type lectin domain-containing protein" evidence="7">
    <location>
        <begin position="24"/>
        <end position="326"/>
    </location>
</feature>
<gene>
    <name evidence="9" type="primary">CRISP2</name>
</gene>
<keyword evidence="3" id="KW-1015">Disulfide bond</keyword>
<sequence length="326" mass="37422">MPYLLLHGKLLFVCFYVQGPCISEQLGKGFLEEKISKKKKTPNPNPTKTKQPCPPTPMAPPYQREEDHRLTNTEIVKSGHYKFAKSLDPKLTRSPREAMQDEDGYVTLNIKGRKPALTSVDSASSPLWRVMALILLTLCVGLVIGLVALWMMSATERNYLQVENKNFSGTLHRLAQQFCQYIIKQSEQKSGVSHKCSPCDRNWRYYGDSCYGFFRHNLTWEESKQYCVNVNATLLKITSQKVLEYMKSRTGFIRWVGLSRKNTNEVWRWEDGSVPSKDVFELSGNGGDNMNCAYFYNGKIYPTFCNDKHYLMCERKAGMTKVDTLL</sequence>
<feature type="region of interest" description="Disordered" evidence="5">
    <location>
        <begin position="35"/>
        <end position="63"/>
    </location>
</feature>
<evidence type="ECO:0000313" key="9">
    <source>
        <dbReference type="Ensembl" id="ENSFCTP00005030801.1"/>
    </source>
</evidence>
<evidence type="ECO:0000256" key="3">
    <source>
        <dbReference type="ARBA" id="ARBA00023157"/>
    </source>
</evidence>
<evidence type="ECO:0000256" key="5">
    <source>
        <dbReference type="SAM" id="MobiDB-lite"/>
    </source>
</evidence>
<keyword evidence="10" id="KW-1185">Reference proteome</keyword>
<reference evidence="9" key="2">
    <citation type="submission" date="2025-08" db="UniProtKB">
        <authorList>
            <consortium name="Ensembl"/>
        </authorList>
    </citation>
    <scope>IDENTIFICATION</scope>
    <source>
        <strain evidence="9">breed Abyssinian</strain>
    </source>
</reference>
<protein>
    <recommendedName>
        <fullName evidence="8">C-type lectin domain-containing protein</fullName>
    </recommendedName>
</protein>
<comment type="subcellular location">
    <subcellularLocation>
        <location evidence="1">Membrane</location>
        <topology evidence="1">Single-pass membrane protein</topology>
    </subcellularLocation>
</comment>
<keyword evidence="6" id="KW-1133">Transmembrane helix</keyword>
<feature type="transmembrane region" description="Helical" evidence="6">
    <location>
        <begin position="127"/>
        <end position="151"/>
    </location>
</feature>
<dbReference type="InterPro" id="IPR052309">
    <property type="entry name" value="C-type_Lectin_Domain_Fam1"/>
</dbReference>
<dbReference type="InterPro" id="IPR016186">
    <property type="entry name" value="C-type_lectin-like/link_sf"/>
</dbReference>
<dbReference type="InterPro" id="IPR033992">
    <property type="entry name" value="NKR-like_CTLD"/>
</dbReference>
<keyword evidence="2" id="KW-0430">Lectin</keyword>
<dbReference type="PANTHER" id="PTHR46490">
    <property type="entry name" value="C-TYPE LECTIN DOMAIN FAMILY 12 MEMBER A-RELATED"/>
    <property type="match status" value="1"/>
</dbReference>
<dbReference type="Gene3D" id="3.10.100.10">
    <property type="entry name" value="Mannose-Binding Protein A, subunit A"/>
    <property type="match status" value="1"/>
</dbReference>
<evidence type="ECO:0000256" key="6">
    <source>
        <dbReference type="SAM" id="Phobius"/>
    </source>
</evidence>
<accession>A0ABI7Y8F0</accession>
<dbReference type="CDD" id="cd03593">
    <property type="entry name" value="CLECT_NK_receptors_like"/>
    <property type="match status" value="1"/>
</dbReference>
<keyword evidence="4" id="KW-0325">Glycoprotein</keyword>
<evidence type="ECO:0000256" key="1">
    <source>
        <dbReference type="ARBA" id="ARBA00004167"/>
    </source>
</evidence>
<dbReference type="SUPFAM" id="SSF56436">
    <property type="entry name" value="C-type lectin-like"/>
    <property type="match status" value="1"/>
</dbReference>